<comment type="caution">
    <text evidence="2">The sequence shown here is derived from an EMBL/GenBank/DDBJ whole genome shotgun (WGS) entry which is preliminary data.</text>
</comment>
<keyword evidence="1" id="KW-1133">Transmembrane helix</keyword>
<proteinExistence type="predicted"/>
<dbReference type="AlphaFoldDB" id="A0A1X2IFM6"/>
<reference evidence="2 3" key="1">
    <citation type="submission" date="2016-07" db="EMBL/GenBank/DDBJ databases">
        <title>Pervasive Adenine N6-methylation of Active Genes in Fungi.</title>
        <authorList>
            <consortium name="DOE Joint Genome Institute"/>
            <person name="Mondo S.J."/>
            <person name="Dannebaum R.O."/>
            <person name="Kuo R.C."/>
            <person name="Labutti K."/>
            <person name="Haridas S."/>
            <person name="Kuo A."/>
            <person name="Salamov A."/>
            <person name="Ahrendt S.R."/>
            <person name="Lipzen A."/>
            <person name="Sullivan W."/>
            <person name="Andreopoulos W.B."/>
            <person name="Clum A."/>
            <person name="Lindquist E."/>
            <person name="Daum C."/>
            <person name="Ramamoorthy G.K."/>
            <person name="Gryganskyi A."/>
            <person name="Culley D."/>
            <person name="Magnuson J.K."/>
            <person name="James T.Y."/>
            <person name="O'Malley M.A."/>
            <person name="Stajich J.E."/>
            <person name="Spatafora J.W."/>
            <person name="Visel A."/>
            <person name="Grigoriev I.V."/>
        </authorList>
    </citation>
    <scope>NUCLEOTIDE SEQUENCE [LARGE SCALE GENOMIC DNA]</scope>
    <source>
        <strain evidence="2 3">NRRL 1336</strain>
    </source>
</reference>
<dbReference type="EMBL" id="MCGE01000012">
    <property type="protein sequence ID" value="ORZ15713.1"/>
    <property type="molecule type" value="Genomic_DNA"/>
</dbReference>
<organism evidence="2 3">
    <name type="scientific">Absidia repens</name>
    <dbReference type="NCBI Taxonomy" id="90262"/>
    <lineage>
        <taxon>Eukaryota</taxon>
        <taxon>Fungi</taxon>
        <taxon>Fungi incertae sedis</taxon>
        <taxon>Mucoromycota</taxon>
        <taxon>Mucoromycotina</taxon>
        <taxon>Mucoromycetes</taxon>
        <taxon>Mucorales</taxon>
        <taxon>Cunninghamellaceae</taxon>
        <taxon>Absidia</taxon>
    </lineage>
</organism>
<gene>
    <name evidence="2" type="ORF">BCR42DRAFT_415766</name>
</gene>
<keyword evidence="1" id="KW-0472">Membrane</keyword>
<feature type="transmembrane region" description="Helical" evidence="1">
    <location>
        <begin position="21"/>
        <end position="46"/>
    </location>
</feature>
<sequence>MTSPMAWTLNSWHKCAPPHQLFLFLLSLLSLLLLLLSLLFLFLFSFTSHSSLLPFYHL</sequence>
<protein>
    <submittedName>
        <fullName evidence="2">Uncharacterized protein</fullName>
    </submittedName>
</protein>
<dbReference type="Proteomes" id="UP000193560">
    <property type="component" value="Unassembled WGS sequence"/>
</dbReference>
<evidence type="ECO:0000256" key="1">
    <source>
        <dbReference type="SAM" id="Phobius"/>
    </source>
</evidence>
<keyword evidence="3" id="KW-1185">Reference proteome</keyword>
<keyword evidence="1" id="KW-0812">Transmembrane</keyword>
<evidence type="ECO:0000313" key="3">
    <source>
        <dbReference type="Proteomes" id="UP000193560"/>
    </source>
</evidence>
<name>A0A1X2IFM6_9FUNG</name>
<accession>A0A1X2IFM6</accession>
<evidence type="ECO:0000313" key="2">
    <source>
        <dbReference type="EMBL" id="ORZ15713.1"/>
    </source>
</evidence>